<dbReference type="RefSeq" id="WP_040008174.1">
    <property type="nucleotide sequence ID" value="NZ_CP009574.1"/>
</dbReference>
<name>A0A097EMY6_9GAMM</name>
<dbReference type="OrthoDB" id="5603618at2"/>
<dbReference type="EMBL" id="CP009574">
    <property type="protein sequence ID" value="AIT08925.1"/>
    <property type="molecule type" value="Genomic_DNA"/>
</dbReference>
<comment type="similarity">
    <text evidence="1">Belongs to the LysR transcriptional regulatory family.</text>
</comment>
<evidence type="ECO:0000313" key="5">
    <source>
        <dbReference type="EMBL" id="AIT08925.1"/>
    </source>
</evidence>
<sequence length="313" mass="36718">MINKDIIEATRYFAKIVELGSYSGVKNFYNVQINTIKSKLEILEKKVNIKLLKNENNRILPTELGLKFYHSCNSHLKGLESAINRVKDNGFEYRESIKVLGPPLFLSLLISRGLSKIQSLSNDKFNVYLDTYKSDSIREKKYNLETYSVVHIFERYLKYIDLDNWLICYNVDEKIIPAYFYCNKDLADKLDNSLDNLLDTELVLHHYDFTIKEFRAVSDNSHYKLNRNKVVYITNTEAQKVEVLQNDNVVGLMPEYHYEALANNQKIRKIEGFEIDYLVEPHYILVNINSPYKKQLLEIIRDGMKNIRVKYGA</sequence>
<dbReference type="InterPro" id="IPR036390">
    <property type="entry name" value="WH_DNA-bd_sf"/>
</dbReference>
<evidence type="ECO:0000256" key="1">
    <source>
        <dbReference type="ARBA" id="ARBA00009437"/>
    </source>
</evidence>
<evidence type="ECO:0000313" key="6">
    <source>
        <dbReference type="Proteomes" id="UP000029672"/>
    </source>
</evidence>
<dbReference type="PANTHER" id="PTHR30126:SF40">
    <property type="entry name" value="HTH-TYPE TRANSCRIPTIONAL REGULATOR GLTR"/>
    <property type="match status" value="1"/>
</dbReference>
<dbReference type="GO" id="GO:0006355">
    <property type="term" value="P:regulation of DNA-templated transcription"/>
    <property type="evidence" value="ECO:0007669"/>
    <property type="project" value="TreeGrafter"/>
</dbReference>
<protein>
    <recommendedName>
        <fullName evidence="7">LysR family transcriptional regulator</fullName>
    </recommendedName>
</protein>
<dbReference type="HOGENOM" id="CLU_882111_0_0_6"/>
<evidence type="ECO:0000256" key="4">
    <source>
        <dbReference type="ARBA" id="ARBA00023163"/>
    </source>
</evidence>
<accession>A0A097EMY6</accession>
<dbReference type="SUPFAM" id="SSF46785">
    <property type="entry name" value="Winged helix' DNA-binding domain"/>
    <property type="match status" value="1"/>
</dbReference>
<keyword evidence="3" id="KW-0238">DNA-binding</keyword>
<proteinExistence type="inferred from homology"/>
<reference evidence="5 6" key="1">
    <citation type="submission" date="2014-10" db="EMBL/GenBank/DDBJ databases">
        <title>Whole genome sequence of Francisella endociliophora strain FSC1006, isolated from a laboratory culture of the marine ciliate Euplotes raikovi.</title>
        <authorList>
            <person name="Granberg M."/>
            <person name="Backman S."/>
            <person name="Lundmark E."/>
            <person name="Nilsson E."/>
            <person name="Karlsson E."/>
            <person name="Thelaus J."/>
            <person name="Ohrman C."/>
            <person name="Larkeryd A."/>
            <person name="Stenberg P."/>
        </authorList>
    </citation>
    <scope>NUCLEOTIDE SEQUENCE [LARGE SCALE GENOMIC DNA]</scope>
    <source>
        <strain evidence="5 6">FSC1006</strain>
    </source>
</reference>
<dbReference type="GO" id="GO:0000976">
    <property type="term" value="F:transcription cis-regulatory region binding"/>
    <property type="evidence" value="ECO:0007669"/>
    <property type="project" value="TreeGrafter"/>
</dbReference>
<keyword evidence="2" id="KW-0805">Transcription regulation</keyword>
<keyword evidence="4" id="KW-0804">Transcription</keyword>
<evidence type="ECO:0000256" key="3">
    <source>
        <dbReference type="ARBA" id="ARBA00023125"/>
    </source>
</evidence>
<keyword evidence="6" id="KW-1185">Reference proteome</keyword>
<dbReference type="Gene3D" id="1.10.10.10">
    <property type="entry name" value="Winged helix-like DNA-binding domain superfamily/Winged helix DNA-binding domain"/>
    <property type="match status" value="1"/>
</dbReference>
<organism evidence="5 6">
    <name type="scientific">Candidatus Francisella endociliophora</name>
    <dbReference type="NCBI Taxonomy" id="653937"/>
    <lineage>
        <taxon>Bacteria</taxon>
        <taxon>Pseudomonadati</taxon>
        <taxon>Pseudomonadota</taxon>
        <taxon>Gammaproteobacteria</taxon>
        <taxon>Thiotrichales</taxon>
        <taxon>Francisellaceae</taxon>
        <taxon>Francisella</taxon>
    </lineage>
</organism>
<evidence type="ECO:0000256" key="2">
    <source>
        <dbReference type="ARBA" id="ARBA00023015"/>
    </source>
</evidence>
<dbReference type="AlphaFoldDB" id="A0A097EMY6"/>
<dbReference type="InterPro" id="IPR036388">
    <property type="entry name" value="WH-like_DNA-bd_sf"/>
</dbReference>
<dbReference type="KEGG" id="frf:LO80_02305"/>
<dbReference type="PANTHER" id="PTHR30126">
    <property type="entry name" value="HTH-TYPE TRANSCRIPTIONAL REGULATOR"/>
    <property type="match status" value="1"/>
</dbReference>
<evidence type="ECO:0008006" key="7">
    <source>
        <dbReference type="Google" id="ProtNLM"/>
    </source>
</evidence>
<dbReference type="Proteomes" id="UP000029672">
    <property type="component" value="Chromosome"/>
</dbReference>
<dbReference type="STRING" id="1547445.LO80_02305"/>
<dbReference type="eggNOG" id="COG0583">
    <property type="taxonomic scope" value="Bacteria"/>
</dbReference>
<gene>
    <name evidence="5" type="ORF">LO80_02305</name>
</gene>